<evidence type="ECO:0000256" key="2">
    <source>
        <dbReference type="ARBA" id="ARBA00004651"/>
    </source>
</evidence>
<keyword evidence="4" id="KW-1003">Cell membrane</keyword>
<evidence type="ECO:0000256" key="12">
    <source>
        <dbReference type="ARBA" id="ARBA00023136"/>
    </source>
</evidence>
<keyword evidence="10 13" id="KW-1133">Transmembrane helix</keyword>
<feature type="transmembrane region" description="Helical" evidence="13">
    <location>
        <begin position="155"/>
        <end position="176"/>
    </location>
</feature>
<sequence length="255" mass="28172">MLIYQVINGLRSDWAGALLMLLALILTILPAIMMHELAHGWVAYLNGDFTAKLAGRLTLDPRKHFDILGTIMMLVVGFGWAKPVPVDSRNFRNYKKGMLTTALAGVTANLIMALIAFVSLCALTAIFASSGTLVATANGVGIYTQPAAAYNAYRFFYYWCTYGVTVNMTLFLFNLVPLYPLDGFRVVETLAKPDNAFVRFNYRYGNFLLIGVILIFTVFGYIASYIGVNIDIFSRWQGLFIDLIEVVQSAIVGGA</sequence>
<dbReference type="AlphaFoldDB" id="A0A9D1SJT3"/>
<dbReference type="GO" id="GO:0006508">
    <property type="term" value="P:proteolysis"/>
    <property type="evidence" value="ECO:0007669"/>
    <property type="project" value="UniProtKB-KW"/>
</dbReference>
<feature type="transmembrane region" description="Helical" evidence="13">
    <location>
        <begin position="207"/>
        <end position="228"/>
    </location>
</feature>
<evidence type="ECO:0000259" key="14">
    <source>
        <dbReference type="Pfam" id="PF02163"/>
    </source>
</evidence>
<evidence type="ECO:0000256" key="4">
    <source>
        <dbReference type="ARBA" id="ARBA00022475"/>
    </source>
</evidence>
<feature type="transmembrane region" description="Helical" evidence="13">
    <location>
        <begin position="12"/>
        <end position="33"/>
    </location>
</feature>
<evidence type="ECO:0000256" key="10">
    <source>
        <dbReference type="ARBA" id="ARBA00022989"/>
    </source>
</evidence>
<evidence type="ECO:0000256" key="9">
    <source>
        <dbReference type="ARBA" id="ARBA00022833"/>
    </source>
</evidence>
<dbReference type="Pfam" id="PF02163">
    <property type="entry name" value="Peptidase_M50"/>
    <property type="match status" value="1"/>
</dbReference>
<feature type="transmembrane region" description="Helical" evidence="13">
    <location>
        <begin position="123"/>
        <end position="143"/>
    </location>
</feature>
<name>A0A9D1SJT3_9FIRM</name>
<feature type="domain" description="Peptidase M50" evidence="14">
    <location>
        <begin position="24"/>
        <end position="192"/>
    </location>
</feature>
<evidence type="ECO:0000256" key="5">
    <source>
        <dbReference type="ARBA" id="ARBA00022670"/>
    </source>
</evidence>
<keyword evidence="6 13" id="KW-0812">Transmembrane</keyword>
<comment type="caution">
    <text evidence="15">The sequence shown here is derived from an EMBL/GenBank/DDBJ whole genome shotgun (WGS) entry which is preliminary data.</text>
</comment>
<dbReference type="GO" id="GO:0005886">
    <property type="term" value="C:plasma membrane"/>
    <property type="evidence" value="ECO:0007669"/>
    <property type="project" value="UniProtKB-SubCell"/>
</dbReference>
<evidence type="ECO:0000256" key="1">
    <source>
        <dbReference type="ARBA" id="ARBA00001947"/>
    </source>
</evidence>
<dbReference type="GO" id="GO:0046872">
    <property type="term" value="F:metal ion binding"/>
    <property type="evidence" value="ECO:0007669"/>
    <property type="project" value="UniProtKB-KW"/>
</dbReference>
<feature type="transmembrane region" description="Helical" evidence="13">
    <location>
        <begin position="67"/>
        <end position="85"/>
    </location>
</feature>
<evidence type="ECO:0000256" key="13">
    <source>
        <dbReference type="SAM" id="Phobius"/>
    </source>
</evidence>
<evidence type="ECO:0000256" key="8">
    <source>
        <dbReference type="ARBA" id="ARBA00022801"/>
    </source>
</evidence>
<keyword evidence="12 13" id="KW-0472">Membrane</keyword>
<evidence type="ECO:0000256" key="7">
    <source>
        <dbReference type="ARBA" id="ARBA00022723"/>
    </source>
</evidence>
<dbReference type="PANTHER" id="PTHR35864:SF1">
    <property type="entry name" value="ZINC METALLOPROTEASE YWHC-RELATED"/>
    <property type="match status" value="1"/>
</dbReference>
<organism evidence="15 16">
    <name type="scientific">Candidatus Caccalectryoclostridium excrementigallinarum</name>
    <dbReference type="NCBI Taxonomy" id="2840710"/>
    <lineage>
        <taxon>Bacteria</taxon>
        <taxon>Bacillati</taxon>
        <taxon>Bacillota</taxon>
        <taxon>Clostridia</taxon>
        <taxon>Christensenellales</taxon>
        <taxon>Christensenellaceae</taxon>
        <taxon>Christensenellaceae incertae sedis</taxon>
        <taxon>Candidatus Caccalectryoclostridium</taxon>
    </lineage>
</organism>
<comment type="cofactor">
    <cofactor evidence="1">
        <name>Zn(2+)</name>
        <dbReference type="ChEBI" id="CHEBI:29105"/>
    </cofactor>
</comment>
<dbReference type="PANTHER" id="PTHR35864">
    <property type="entry name" value="ZINC METALLOPROTEASE MJ0611-RELATED"/>
    <property type="match status" value="1"/>
</dbReference>
<keyword evidence="11" id="KW-0482">Metalloprotease</keyword>
<accession>A0A9D1SJT3</accession>
<protein>
    <submittedName>
        <fullName evidence="15">Site-2 protease family protein</fullName>
    </submittedName>
</protein>
<evidence type="ECO:0000256" key="3">
    <source>
        <dbReference type="ARBA" id="ARBA00007931"/>
    </source>
</evidence>
<evidence type="ECO:0000313" key="16">
    <source>
        <dbReference type="Proteomes" id="UP000824145"/>
    </source>
</evidence>
<dbReference type="GO" id="GO:0008237">
    <property type="term" value="F:metallopeptidase activity"/>
    <property type="evidence" value="ECO:0007669"/>
    <property type="project" value="UniProtKB-KW"/>
</dbReference>
<keyword evidence="5 15" id="KW-0645">Protease</keyword>
<evidence type="ECO:0000313" key="15">
    <source>
        <dbReference type="EMBL" id="HIU62242.1"/>
    </source>
</evidence>
<keyword evidence="8" id="KW-0378">Hydrolase</keyword>
<evidence type="ECO:0000256" key="11">
    <source>
        <dbReference type="ARBA" id="ARBA00023049"/>
    </source>
</evidence>
<reference evidence="15" key="1">
    <citation type="submission" date="2020-10" db="EMBL/GenBank/DDBJ databases">
        <authorList>
            <person name="Gilroy R."/>
        </authorList>
    </citation>
    <scope>NUCLEOTIDE SEQUENCE</scope>
    <source>
        <strain evidence="15">9366</strain>
    </source>
</reference>
<dbReference type="InterPro" id="IPR052348">
    <property type="entry name" value="Metallopeptidase_M50B"/>
</dbReference>
<keyword evidence="7" id="KW-0479">Metal-binding</keyword>
<proteinExistence type="inferred from homology"/>
<keyword evidence="9" id="KW-0862">Zinc</keyword>
<dbReference type="CDD" id="cd06158">
    <property type="entry name" value="S2P-M50_like_1"/>
    <property type="match status" value="1"/>
</dbReference>
<feature type="transmembrane region" description="Helical" evidence="13">
    <location>
        <begin position="97"/>
        <end position="117"/>
    </location>
</feature>
<dbReference type="Proteomes" id="UP000824145">
    <property type="component" value="Unassembled WGS sequence"/>
</dbReference>
<dbReference type="EMBL" id="DVNJ01000001">
    <property type="protein sequence ID" value="HIU62242.1"/>
    <property type="molecule type" value="Genomic_DNA"/>
</dbReference>
<dbReference type="InterPro" id="IPR044537">
    <property type="entry name" value="Rip2-like"/>
</dbReference>
<evidence type="ECO:0000256" key="6">
    <source>
        <dbReference type="ARBA" id="ARBA00022692"/>
    </source>
</evidence>
<reference evidence="15" key="2">
    <citation type="journal article" date="2021" name="PeerJ">
        <title>Extensive microbial diversity within the chicken gut microbiome revealed by metagenomics and culture.</title>
        <authorList>
            <person name="Gilroy R."/>
            <person name="Ravi A."/>
            <person name="Getino M."/>
            <person name="Pursley I."/>
            <person name="Horton D.L."/>
            <person name="Alikhan N.F."/>
            <person name="Baker D."/>
            <person name="Gharbi K."/>
            <person name="Hall N."/>
            <person name="Watson M."/>
            <person name="Adriaenssens E.M."/>
            <person name="Foster-Nyarko E."/>
            <person name="Jarju S."/>
            <person name="Secka A."/>
            <person name="Antonio M."/>
            <person name="Oren A."/>
            <person name="Chaudhuri R.R."/>
            <person name="La Ragione R."/>
            <person name="Hildebrand F."/>
            <person name="Pallen M.J."/>
        </authorList>
    </citation>
    <scope>NUCLEOTIDE SEQUENCE</scope>
    <source>
        <strain evidence="15">9366</strain>
    </source>
</reference>
<gene>
    <name evidence="15" type="ORF">IAB07_00550</name>
</gene>
<dbReference type="InterPro" id="IPR008915">
    <property type="entry name" value="Peptidase_M50"/>
</dbReference>
<comment type="subcellular location">
    <subcellularLocation>
        <location evidence="2">Cell membrane</location>
        <topology evidence="2">Multi-pass membrane protein</topology>
    </subcellularLocation>
</comment>
<comment type="similarity">
    <text evidence="3">Belongs to the peptidase M50B family.</text>
</comment>